<feature type="domain" description="TonB-dependent receptor plug" evidence="12">
    <location>
        <begin position="47"/>
        <end position="162"/>
    </location>
</feature>
<sequence>MTRLLSAVAVSLAVAAGGSSAALAQQPAGAAIEEVVVTGSRIVRDGYDSPTPTTVVGSEQIQSQAAPNLIDYLTNLPSFAGNYTPQSSSQNVSSGAAGTASVNLRNLGTNRTLVLLDGQRSVPSTITGLVDVNTIPQQLIERVEVVTGGASAAYGSDAVSGVVNFILDKDYVGFKSELSGGITSYGDNGNFSIAMTAGTEFANGRGHLIVSGQEKRQHGVITGDRPWNLQGWQIINNPDYTDTNGQPRRLLLSEIAPSNATPGGLIVDGPLRGVAFGEGGTPYQFQFGPLISGSAMQGGDWEDSSLHLVGQSIEPRIGSRNLFARASFALTDAAEIYFQSNWYKNSNYSHAYPNDGYFGGLMIQADNPFIPASVAAQIATLGITEFEMGHSLRDMGTVSIDTGRVVTRNVLGITGDFDAFGSSWGWDAYYQYGVSEGSESAYNSSNLVAVDEAMDSVIDPDTGAIVCRSSLTDPGNGCVPYNPFGIGVNTSAALDYVVGDVSHRDQKFVQESAGVAVQGAPFTNWAGDVSFATGLEYRKEKSSGASTELDLQRVFFAGNYRPTFGEYDVTELFMETIVPLAVDRSWARALDLNAAVRFTDYSTSGSVETWKAGLTYMPIDSLTLRTTVSRDIRAPNLSDLFNAGLSVNQNVIDNATGNSVTTENITGGNTALRPEIADSFGIGLVFQPEFLQGFSASADYWEIDVSDAINTVSAQNIVDLCFQGNTDFCAAINNGSPLRETTGSDRNTIRIQPFNLAQQLASGVDLEASYALPAQVFGGDIGMRFLATHFIENYRDDTLTQPTDTVGENRGSGPPDWRWNASLNFSRETFSATLNARGVSDGVFSNTQIECVSGCPVSTIANPTINVNHLSGATYLDLSLSKTTYAGSDNGIEVQWFLNVKNLANKDPVLAVGGPGGIPYDTVSTNAANYDTQGRVFRAGVRVSL</sequence>
<dbReference type="Gene3D" id="2.40.170.20">
    <property type="entry name" value="TonB-dependent receptor, beta-barrel domain"/>
    <property type="match status" value="1"/>
</dbReference>
<accession>A0A193LKN4</accession>
<keyword evidence="3 8" id="KW-1134">Transmembrane beta strand</keyword>
<evidence type="ECO:0000256" key="5">
    <source>
        <dbReference type="ARBA" id="ARBA00023077"/>
    </source>
</evidence>
<evidence type="ECO:0000259" key="11">
    <source>
        <dbReference type="Pfam" id="PF00593"/>
    </source>
</evidence>
<dbReference type="Proteomes" id="UP000092695">
    <property type="component" value="Chromosome"/>
</dbReference>
<feature type="signal peptide" evidence="10">
    <location>
        <begin position="1"/>
        <end position="24"/>
    </location>
</feature>
<protein>
    <recommendedName>
        <fullName evidence="15">TonB-dependent receptor</fullName>
    </recommendedName>
</protein>
<comment type="similarity">
    <text evidence="8 9">Belongs to the TonB-dependent receptor family.</text>
</comment>
<reference evidence="13 14" key="1">
    <citation type="submission" date="2016-06" db="EMBL/GenBank/DDBJ databases">
        <title>Complete genome sequence of a deep-branching marine Gamma Proteobacterium Woeseia oceani type strain XK5.</title>
        <authorList>
            <person name="Mu D."/>
            <person name="Du Z."/>
        </authorList>
    </citation>
    <scope>NUCLEOTIDE SEQUENCE [LARGE SCALE GENOMIC DNA]</scope>
    <source>
        <strain evidence="13 14">XK5</strain>
    </source>
</reference>
<gene>
    <name evidence="13" type="ORF">BA177_04595</name>
</gene>
<dbReference type="PANTHER" id="PTHR47234">
    <property type="match status" value="1"/>
</dbReference>
<evidence type="ECO:0000256" key="8">
    <source>
        <dbReference type="PROSITE-ProRule" id="PRU01360"/>
    </source>
</evidence>
<proteinExistence type="inferred from homology"/>
<keyword evidence="10" id="KW-0732">Signal</keyword>
<evidence type="ECO:0000256" key="4">
    <source>
        <dbReference type="ARBA" id="ARBA00022692"/>
    </source>
</evidence>
<evidence type="ECO:0000313" key="13">
    <source>
        <dbReference type="EMBL" id="ANO52996.1"/>
    </source>
</evidence>
<feature type="domain" description="TonB-dependent receptor-like beta-barrel" evidence="11">
    <location>
        <begin position="406"/>
        <end position="903"/>
    </location>
</feature>
<dbReference type="InterPro" id="IPR036942">
    <property type="entry name" value="Beta-barrel_TonB_sf"/>
</dbReference>
<evidence type="ECO:0000259" key="12">
    <source>
        <dbReference type="Pfam" id="PF07715"/>
    </source>
</evidence>
<keyword evidence="5 9" id="KW-0798">TonB box</keyword>
<evidence type="ECO:0000256" key="7">
    <source>
        <dbReference type="ARBA" id="ARBA00023237"/>
    </source>
</evidence>
<keyword evidence="7 8" id="KW-0998">Cell outer membrane</keyword>
<evidence type="ECO:0000256" key="2">
    <source>
        <dbReference type="ARBA" id="ARBA00022448"/>
    </source>
</evidence>
<comment type="subcellular location">
    <subcellularLocation>
        <location evidence="1 8">Cell outer membrane</location>
        <topology evidence="1 8">Multi-pass membrane protein</topology>
    </subcellularLocation>
</comment>
<feature type="chain" id="PRO_5008260392" description="TonB-dependent receptor" evidence="10">
    <location>
        <begin position="25"/>
        <end position="945"/>
    </location>
</feature>
<dbReference type="Pfam" id="PF00593">
    <property type="entry name" value="TonB_dep_Rec_b-barrel"/>
    <property type="match status" value="1"/>
</dbReference>
<dbReference type="KEGG" id="woc:BA177_04595"/>
<dbReference type="InterPro" id="IPR000531">
    <property type="entry name" value="Beta-barrel_TonB"/>
</dbReference>
<dbReference type="STRING" id="1548547.BA177_04595"/>
<evidence type="ECO:0000256" key="6">
    <source>
        <dbReference type="ARBA" id="ARBA00023136"/>
    </source>
</evidence>
<dbReference type="Gene3D" id="2.170.130.10">
    <property type="entry name" value="TonB-dependent receptor, plug domain"/>
    <property type="match status" value="1"/>
</dbReference>
<dbReference type="AlphaFoldDB" id="A0A193LKN4"/>
<keyword evidence="2 8" id="KW-0813">Transport</keyword>
<evidence type="ECO:0000313" key="14">
    <source>
        <dbReference type="Proteomes" id="UP000092695"/>
    </source>
</evidence>
<keyword evidence="4 8" id="KW-0812">Transmembrane</keyword>
<organism evidence="13 14">
    <name type="scientific">Woeseia oceani</name>
    <dbReference type="NCBI Taxonomy" id="1548547"/>
    <lineage>
        <taxon>Bacteria</taxon>
        <taxon>Pseudomonadati</taxon>
        <taxon>Pseudomonadota</taxon>
        <taxon>Gammaproteobacteria</taxon>
        <taxon>Woeseiales</taxon>
        <taxon>Woeseiaceae</taxon>
        <taxon>Woeseia</taxon>
    </lineage>
</organism>
<evidence type="ECO:0000256" key="1">
    <source>
        <dbReference type="ARBA" id="ARBA00004571"/>
    </source>
</evidence>
<dbReference type="PROSITE" id="PS52016">
    <property type="entry name" value="TONB_DEPENDENT_REC_3"/>
    <property type="match status" value="1"/>
</dbReference>
<evidence type="ECO:0000256" key="10">
    <source>
        <dbReference type="SAM" id="SignalP"/>
    </source>
</evidence>
<dbReference type="PANTHER" id="PTHR47234:SF2">
    <property type="entry name" value="TONB-DEPENDENT RECEPTOR"/>
    <property type="match status" value="1"/>
</dbReference>
<dbReference type="InterPro" id="IPR039426">
    <property type="entry name" value="TonB-dep_rcpt-like"/>
</dbReference>
<keyword evidence="6 8" id="KW-0472">Membrane</keyword>
<evidence type="ECO:0000256" key="3">
    <source>
        <dbReference type="ARBA" id="ARBA00022452"/>
    </source>
</evidence>
<evidence type="ECO:0008006" key="15">
    <source>
        <dbReference type="Google" id="ProtNLM"/>
    </source>
</evidence>
<dbReference type="InterPro" id="IPR037066">
    <property type="entry name" value="Plug_dom_sf"/>
</dbReference>
<dbReference type="GO" id="GO:0009279">
    <property type="term" value="C:cell outer membrane"/>
    <property type="evidence" value="ECO:0007669"/>
    <property type="project" value="UniProtKB-SubCell"/>
</dbReference>
<evidence type="ECO:0000256" key="9">
    <source>
        <dbReference type="RuleBase" id="RU003357"/>
    </source>
</evidence>
<name>A0A193LKN4_9GAMM</name>
<dbReference type="RefSeq" id="WP_068618897.1">
    <property type="nucleotide sequence ID" value="NZ_CP016268.1"/>
</dbReference>
<dbReference type="SUPFAM" id="SSF56935">
    <property type="entry name" value="Porins"/>
    <property type="match status" value="1"/>
</dbReference>
<keyword evidence="14" id="KW-1185">Reference proteome</keyword>
<dbReference type="InterPro" id="IPR012910">
    <property type="entry name" value="Plug_dom"/>
</dbReference>
<dbReference type="EMBL" id="CP016268">
    <property type="protein sequence ID" value="ANO52996.1"/>
    <property type="molecule type" value="Genomic_DNA"/>
</dbReference>
<dbReference type="Pfam" id="PF07715">
    <property type="entry name" value="Plug"/>
    <property type="match status" value="1"/>
</dbReference>